<accession>A0ABT6YBD4</accession>
<dbReference type="Proteomes" id="UP001236507">
    <property type="component" value="Unassembled WGS sequence"/>
</dbReference>
<dbReference type="RefSeq" id="WP_283345455.1">
    <property type="nucleotide sequence ID" value="NZ_JASHIF010000014.1"/>
</dbReference>
<gene>
    <name evidence="1" type="ORF">QM524_16815</name>
</gene>
<keyword evidence="2" id="KW-1185">Reference proteome</keyword>
<dbReference type="Pfam" id="PF13618">
    <property type="entry name" value="Gluconate_2-dh3"/>
    <property type="match status" value="1"/>
</dbReference>
<evidence type="ECO:0000313" key="2">
    <source>
        <dbReference type="Proteomes" id="UP001236507"/>
    </source>
</evidence>
<protein>
    <submittedName>
        <fullName evidence="1">Gluconate 2-dehydrogenase subunit 3 family protein</fullName>
        <ecNumber evidence="1">1.-.-.-</ecNumber>
    </submittedName>
</protein>
<evidence type="ECO:0000313" key="1">
    <source>
        <dbReference type="EMBL" id="MDI9860881.1"/>
    </source>
</evidence>
<organism evidence="1 2">
    <name type="scientific">Flectobacillus roseus</name>
    <dbReference type="NCBI Taxonomy" id="502259"/>
    <lineage>
        <taxon>Bacteria</taxon>
        <taxon>Pseudomonadati</taxon>
        <taxon>Bacteroidota</taxon>
        <taxon>Cytophagia</taxon>
        <taxon>Cytophagales</taxon>
        <taxon>Flectobacillaceae</taxon>
        <taxon>Flectobacillus</taxon>
    </lineage>
</organism>
<keyword evidence="1" id="KW-0560">Oxidoreductase</keyword>
<comment type="caution">
    <text evidence="1">The sequence shown here is derived from an EMBL/GenBank/DDBJ whole genome shotgun (WGS) entry which is preliminary data.</text>
</comment>
<dbReference type="InterPro" id="IPR027056">
    <property type="entry name" value="Gluconate_2DH_su3"/>
</dbReference>
<proteinExistence type="predicted"/>
<sequence>MERRNALKSMAMLIGGAVALPEWANAWSTNSITAKNWLRPNLASVLSEAVETIIPKTNTPGAKDLGLDTFIQKMVADCYSKEVQSAFAKGIGQIDSVAQQKYSKPFTQLDTPQRIELLKGFESGAETKDFYGLLKGLTVRGYLNSEYVMTNITHYEMVPGRYHGCVKVK</sequence>
<name>A0ABT6YBD4_9BACT</name>
<dbReference type="EMBL" id="JASHIF010000014">
    <property type="protein sequence ID" value="MDI9860881.1"/>
    <property type="molecule type" value="Genomic_DNA"/>
</dbReference>
<dbReference type="GO" id="GO:0016491">
    <property type="term" value="F:oxidoreductase activity"/>
    <property type="evidence" value="ECO:0007669"/>
    <property type="project" value="UniProtKB-KW"/>
</dbReference>
<dbReference type="EC" id="1.-.-.-" evidence="1"/>
<reference evidence="1 2" key="1">
    <citation type="submission" date="2023-05" db="EMBL/GenBank/DDBJ databases">
        <title>Novel species of genus Flectobacillus isolated from stream in China.</title>
        <authorList>
            <person name="Lu H."/>
        </authorList>
    </citation>
    <scope>NUCLEOTIDE SEQUENCE [LARGE SCALE GENOMIC DNA]</scope>
    <source>
        <strain evidence="1 2">KCTC 42575</strain>
    </source>
</reference>